<reference evidence="1" key="1">
    <citation type="submission" date="2019-05" db="EMBL/GenBank/DDBJ databases">
        <title>Revised genome assembly of Burkholderiaceae (previously Ralstonia) sp. PBA.</title>
        <authorList>
            <person name="Gan H.M."/>
        </authorList>
    </citation>
    <scope>NUCLEOTIDE SEQUENCE</scope>
    <source>
        <strain evidence="1">PBA</strain>
    </source>
</reference>
<organism evidence="1 2">
    <name type="scientific">Imbroritus primus</name>
    <dbReference type="NCBI Taxonomy" id="3058603"/>
    <lineage>
        <taxon>Bacteria</taxon>
        <taxon>Pseudomonadati</taxon>
        <taxon>Pseudomonadota</taxon>
        <taxon>Betaproteobacteria</taxon>
        <taxon>Burkholderiales</taxon>
        <taxon>Burkholderiaceae</taxon>
        <taxon>Imbroritus</taxon>
    </lineage>
</organism>
<evidence type="ECO:0000313" key="2">
    <source>
        <dbReference type="Proteomes" id="UP000004277"/>
    </source>
</evidence>
<sequence length="159" mass="17821">MARTDFRHKVPLRVRWAEVDSQSVVFNGHYLLYADVCVTEYWRTIGLRYPDRLEGGVDLYVVKSTVEYHMSARYDDELELCGRIARIGRTSLQFLIEMHRGADHVASAELIYVSTDMGTRQPVPVPAVMRDRIAAYEILPPVAASSSHAASSNTGGPHA</sequence>
<accession>A0ACD3SRG2</accession>
<protein>
    <submittedName>
        <fullName evidence="1">Acyl-CoA thioesterase</fullName>
    </submittedName>
</protein>
<keyword evidence="2" id="KW-1185">Reference proteome</keyword>
<name>A0ACD3SRG2_9BURK</name>
<comment type="caution">
    <text evidence="1">The sequence shown here is derived from an EMBL/GenBank/DDBJ whole genome shotgun (WGS) entry which is preliminary data.</text>
</comment>
<dbReference type="EMBL" id="AKCV02000015">
    <property type="protein sequence ID" value="TMS58841.1"/>
    <property type="molecule type" value="Genomic_DNA"/>
</dbReference>
<proteinExistence type="predicted"/>
<gene>
    <name evidence="1" type="ORF">MW7_009075</name>
</gene>
<dbReference type="Proteomes" id="UP000004277">
    <property type="component" value="Unassembled WGS sequence"/>
</dbReference>
<evidence type="ECO:0000313" key="1">
    <source>
        <dbReference type="EMBL" id="TMS58841.1"/>
    </source>
</evidence>